<feature type="repeat" description="RCC1" evidence="2">
    <location>
        <begin position="768"/>
        <end position="823"/>
    </location>
</feature>
<accession>A0A7R9TAP0</accession>
<name>A0A7R9TAP0_9VIRI</name>
<feature type="repeat" description="RCC1" evidence="2">
    <location>
        <begin position="370"/>
        <end position="445"/>
    </location>
</feature>
<dbReference type="PANTHER" id="PTHR22870:SF437">
    <property type="entry name" value="REGULATOR OF CHROMOSOME CONDENSATION (RCC1) FAMILY WITH FYVE ZINC FINGER DOMAIN-CONTAINING PROTEIN"/>
    <property type="match status" value="1"/>
</dbReference>
<dbReference type="SUPFAM" id="SSF50985">
    <property type="entry name" value="RCC1/BLIP-II"/>
    <property type="match status" value="2"/>
</dbReference>
<dbReference type="Pfam" id="PF16457">
    <property type="entry name" value="PH_12"/>
    <property type="match status" value="1"/>
</dbReference>
<gene>
    <name evidence="5" type="ORF">PCOL08062_LOCUS1418</name>
</gene>
<feature type="compositionally biased region" description="Low complexity" evidence="3">
    <location>
        <begin position="1155"/>
        <end position="1164"/>
    </location>
</feature>
<feature type="repeat" description="RCC1" evidence="2">
    <location>
        <begin position="499"/>
        <end position="557"/>
    </location>
</feature>
<dbReference type="InterPro" id="IPR051210">
    <property type="entry name" value="Ub_ligase/GEF_domain"/>
</dbReference>
<feature type="repeat" description="RCC1" evidence="2">
    <location>
        <begin position="716"/>
        <end position="767"/>
    </location>
</feature>
<dbReference type="Gene3D" id="2.130.10.30">
    <property type="entry name" value="Regulator of chromosome condensation 1/beta-lactamase-inhibitor protein II"/>
    <property type="match status" value="2"/>
</dbReference>
<dbReference type="AlphaFoldDB" id="A0A7R9TAP0"/>
<feature type="repeat" description="RCC1" evidence="2">
    <location>
        <begin position="558"/>
        <end position="609"/>
    </location>
</feature>
<dbReference type="PROSITE" id="PS00626">
    <property type="entry name" value="RCC1_2"/>
    <property type="match status" value="4"/>
</dbReference>
<feature type="repeat" description="RCC1" evidence="2">
    <location>
        <begin position="824"/>
        <end position="875"/>
    </location>
</feature>
<protein>
    <recommendedName>
        <fullName evidence="4">PH domain-containing protein</fullName>
    </recommendedName>
</protein>
<dbReference type="SUPFAM" id="SSF50729">
    <property type="entry name" value="PH domain-like"/>
    <property type="match status" value="1"/>
</dbReference>
<feature type="compositionally biased region" description="Basic and acidic residues" evidence="3">
    <location>
        <begin position="996"/>
        <end position="1008"/>
    </location>
</feature>
<sequence>MPTRSDAAPPPPPQSVARPSGEDGSSNPNQLSQGNSDRPSGAVGSQKGAELADGRWAVAGVTGRPAAPAPVLSAAECQALTAMRKGATLYKYGSHGRPHFRLFTLSADGRALRWYSGTRKRERSVALAQVEEIRTGQQTPKFQRHPQANTEHLSFSLVYRSGDPPRDGRPSSARAAEYSTLDLVCKSEDELRTWLLGLHALLPGVLMRDMTRGGAGATALPRAMRASMAAARRGAVGANGGENVAALNLTAAAAVSTAAGTGLVVGRLDMRAAAEMARASRQRQQQSSSGNGGTDSAQGWNSARPLLASARDVATPGRASAAPTSGRPEGAGAGSPRSTAMLCTTAGTVPFGMGISALAARVMSGGSGAGTLYVWGEGMGVGSLTQVGVGAAEATGDGDTGLSCAASADTNAEDALSPALVLGAFDLDVYAISCGNKHMAALSNNGAVYTWGAAGQGALGHGPEDDQPKPRQLAWLEGEAVPTDVACGDSHTLLATSSGELYAWGAGGDSALLGLGSIYGGGYANQWVPTRVLSLAPGRRVRTVTCGPYHSALLTRDNVLYTWGEGLFGALGHGDQASVGEPREVDAFSGKPVVAVACGVWHTAAVAAVEVVDRAGPDRDHQTVGGAKTSESDAADASEGASKATSDEGATATNDPKDSAPVPPGRGDDPGASAAAVERGVRSVATADARTSVAARAVSADAGRSSTSVGARAVVGALFTWGDPDKGRLGHGDKETALLPRQVRSVARVSVAGVACGTWHTVALGANGRLYTCGREAHGLLGSGSQAKANGAVMGEVTTLSSAGVVIVQVSCGDYHTAALSSKGEVYTWGLGSHGRLGHGGERSENTPRVVERLRGMHVRQVSCGSSYSAAICADDGSGALQRSAASNWELLELLPKDADKRVEVARGQRIHVGPMAAKGARQAQPAGGGITKALKRSTSSILSSSGRGGTRSSHSAGSAGAGQPRPDSSSLSSSDAGNSPSNLFSLGRASGEATSADRGDQGAEDRSSSVMMLQSMLEKTKTRVVEREAEIEDLKSALADARESMADTGRELAEAKAEAARYRAQAAARSRARARPARGGLARDKARALGHVSSSTRQLEGDSGSGGGDGARGEADKDASVAAGSPPGPSAPEHPQTRPEQPLVAVRLPPPPDVLGDPGTSLK</sequence>
<feature type="compositionally biased region" description="Low complexity" evidence="3">
    <location>
        <begin position="635"/>
        <end position="644"/>
    </location>
</feature>
<dbReference type="CDD" id="cd13365">
    <property type="entry name" value="PH_PLC_plant-like"/>
    <property type="match status" value="1"/>
</dbReference>
<dbReference type="PROSITE" id="PS50003">
    <property type="entry name" value="PH_DOMAIN"/>
    <property type="match status" value="1"/>
</dbReference>
<keyword evidence="1" id="KW-0677">Repeat</keyword>
<dbReference type="InterPro" id="IPR000408">
    <property type="entry name" value="Reg_chr_condens"/>
</dbReference>
<dbReference type="InterPro" id="IPR009091">
    <property type="entry name" value="RCC1/BLIP-II"/>
</dbReference>
<feature type="region of interest" description="Disordered" evidence="3">
    <location>
        <begin position="1"/>
        <end position="49"/>
    </location>
</feature>
<dbReference type="InterPro" id="IPR001849">
    <property type="entry name" value="PH_domain"/>
</dbReference>
<reference evidence="5" key="1">
    <citation type="submission" date="2021-01" db="EMBL/GenBank/DDBJ databases">
        <authorList>
            <person name="Corre E."/>
            <person name="Pelletier E."/>
            <person name="Niang G."/>
            <person name="Scheremetjew M."/>
            <person name="Finn R."/>
            <person name="Kale V."/>
            <person name="Holt S."/>
            <person name="Cochrane G."/>
            <person name="Meng A."/>
            <person name="Brown T."/>
            <person name="Cohen L."/>
        </authorList>
    </citation>
    <scope>NUCLEOTIDE SEQUENCE</scope>
    <source>
        <strain evidence="5">CCMP1413</strain>
    </source>
</reference>
<evidence type="ECO:0000313" key="5">
    <source>
        <dbReference type="EMBL" id="CAD8230266.1"/>
    </source>
</evidence>
<dbReference type="Gene3D" id="2.30.29.30">
    <property type="entry name" value="Pleckstrin-homology domain (PH domain)/Phosphotyrosine-binding domain (PTB)"/>
    <property type="match status" value="1"/>
</dbReference>
<feature type="domain" description="PH" evidence="4">
    <location>
        <begin position="82"/>
        <end position="203"/>
    </location>
</feature>
<feature type="region of interest" description="Disordered" evidence="3">
    <location>
        <begin position="935"/>
        <end position="1010"/>
    </location>
</feature>
<feature type="region of interest" description="Disordered" evidence="3">
    <location>
        <begin position="1063"/>
        <end position="1164"/>
    </location>
</feature>
<evidence type="ECO:0000259" key="4">
    <source>
        <dbReference type="PROSITE" id="PS50003"/>
    </source>
</evidence>
<feature type="region of interest" description="Disordered" evidence="3">
    <location>
        <begin position="616"/>
        <end position="679"/>
    </location>
</feature>
<feature type="compositionally biased region" description="Polar residues" evidence="3">
    <location>
        <begin position="23"/>
        <end position="38"/>
    </location>
</feature>
<feature type="region of interest" description="Disordered" evidence="3">
    <location>
        <begin position="276"/>
        <end position="300"/>
    </location>
</feature>
<feature type="compositionally biased region" description="Low complexity" evidence="3">
    <location>
        <begin position="937"/>
        <end position="984"/>
    </location>
</feature>
<feature type="repeat" description="RCC1" evidence="2">
    <location>
        <begin position="446"/>
        <end position="498"/>
    </location>
</feature>
<evidence type="ECO:0000256" key="3">
    <source>
        <dbReference type="SAM" id="MobiDB-lite"/>
    </source>
</evidence>
<dbReference type="PRINTS" id="PR00633">
    <property type="entry name" value="RCCNDNSATION"/>
</dbReference>
<evidence type="ECO:0000256" key="2">
    <source>
        <dbReference type="PROSITE-ProRule" id="PRU00235"/>
    </source>
</evidence>
<evidence type="ECO:0000256" key="1">
    <source>
        <dbReference type="ARBA" id="ARBA00022737"/>
    </source>
</evidence>
<dbReference type="PANTHER" id="PTHR22870">
    <property type="entry name" value="REGULATOR OF CHROMOSOME CONDENSATION"/>
    <property type="match status" value="1"/>
</dbReference>
<dbReference type="InterPro" id="IPR011993">
    <property type="entry name" value="PH-like_dom_sf"/>
</dbReference>
<feature type="compositionally biased region" description="Low complexity" evidence="3">
    <location>
        <begin position="276"/>
        <end position="289"/>
    </location>
</feature>
<feature type="region of interest" description="Disordered" evidence="3">
    <location>
        <begin position="313"/>
        <end position="339"/>
    </location>
</feature>
<organism evidence="5">
    <name type="scientific">Prasinoderma coloniale</name>
    <dbReference type="NCBI Taxonomy" id="156133"/>
    <lineage>
        <taxon>Eukaryota</taxon>
        <taxon>Viridiplantae</taxon>
        <taxon>Prasinodermophyta</taxon>
        <taxon>Prasinodermophyceae</taxon>
        <taxon>Prasinodermales</taxon>
        <taxon>Prasinodermaceae</taxon>
        <taxon>Prasinoderma</taxon>
    </lineage>
</organism>
<dbReference type="PROSITE" id="PS50012">
    <property type="entry name" value="RCC1_3"/>
    <property type="match status" value="7"/>
</dbReference>
<dbReference type="EMBL" id="HBDZ01001780">
    <property type="protein sequence ID" value="CAD8230266.1"/>
    <property type="molecule type" value="Transcribed_RNA"/>
</dbReference>
<proteinExistence type="predicted"/>
<dbReference type="Pfam" id="PF00415">
    <property type="entry name" value="RCC1"/>
    <property type="match status" value="6"/>
</dbReference>